<proteinExistence type="predicted"/>
<dbReference type="PANTHER" id="PTHR12905">
    <property type="entry name" value="METALLOPHOSPHOESTERASE"/>
    <property type="match status" value="1"/>
</dbReference>
<dbReference type="SUPFAM" id="SSF56300">
    <property type="entry name" value="Metallo-dependent phosphatases"/>
    <property type="match status" value="1"/>
</dbReference>
<name>A0ABY5PH59_9ACTN</name>
<accession>A0ABY5PH59</accession>
<evidence type="ECO:0000259" key="1">
    <source>
        <dbReference type="Pfam" id="PF00149"/>
    </source>
</evidence>
<dbReference type="Pfam" id="PF00149">
    <property type="entry name" value="Metallophos"/>
    <property type="match status" value="1"/>
</dbReference>
<evidence type="ECO:0000313" key="3">
    <source>
        <dbReference type="Proteomes" id="UP001058860"/>
    </source>
</evidence>
<dbReference type="InterPro" id="IPR051693">
    <property type="entry name" value="UPF0046_metallophosphoest"/>
</dbReference>
<dbReference type="EMBL" id="CP088295">
    <property type="protein sequence ID" value="UUY03990.1"/>
    <property type="molecule type" value="Genomic_DNA"/>
</dbReference>
<organism evidence="2 3">
    <name type="scientific">Svornostia abyssi</name>
    <dbReference type="NCBI Taxonomy" id="2898438"/>
    <lineage>
        <taxon>Bacteria</taxon>
        <taxon>Bacillati</taxon>
        <taxon>Actinomycetota</taxon>
        <taxon>Thermoleophilia</taxon>
        <taxon>Solirubrobacterales</taxon>
        <taxon>Baekduiaceae</taxon>
        <taxon>Svornostia</taxon>
    </lineage>
</organism>
<reference evidence="3" key="1">
    <citation type="submission" date="2021-11" db="EMBL/GenBank/DDBJ databases">
        <title>Cultivation dependent microbiological survey of springs from the worlds oldest radium mine currently devoted to the extraction of radon-saturated water.</title>
        <authorList>
            <person name="Kapinusova G."/>
            <person name="Smrhova T."/>
            <person name="Strejcek M."/>
            <person name="Suman J."/>
            <person name="Jani K."/>
            <person name="Pajer P."/>
            <person name="Uhlik O."/>
        </authorList>
    </citation>
    <scope>NUCLEOTIDE SEQUENCE [LARGE SCALE GENOMIC DNA]</scope>
    <source>
        <strain evidence="3">J379</strain>
    </source>
</reference>
<feature type="domain" description="Calcineurin-like phosphoesterase" evidence="1">
    <location>
        <begin position="1"/>
        <end position="181"/>
    </location>
</feature>
<dbReference type="InterPro" id="IPR029052">
    <property type="entry name" value="Metallo-depent_PP-like"/>
</dbReference>
<dbReference type="Gene3D" id="3.60.21.10">
    <property type="match status" value="1"/>
</dbReference>
<evidence type="ECO:0000313" key="2">
    <source>
        <dbReference type="EMBL" id="UUY03990.1"/>
    </source>
</evidence>
<protein>
    <submittedName>
        <fullName evidence="2">Metallophosphoesterase</fullName>
    </submittedName>
</protein>
<dbReference type="InterPro" id="IPR004843">
    <property type="entry name" value="Calcineurin-like_PHP"/>
</dbReference>
<dbReference type="RefSeq" id="WP_353864487.1">
    <property type="nucleotide sequence ID" value="NZ_CP088295.1"/>
</dbReference>
<dbReference type="Proteomes" id="UP001058860">
    <property type="component" value="Chromosome"/>
</dbReference>
<dbReference type="PANTHER" id="PTHR12905:SF0">
    <property type="entry name" value="CALCINEURIN-LIKE PHOSPHOESTERASE DOMAIN-CONTAINING PROTEIN"/>
    <property type="match status" value="1"/>
</dbReference>
<sequence>MRVACLADLHGFLPDVPACDVLLLAGDLCPVADHELHAQAEWLDGPFRAWLERLPAEEIVGIAGNHDFVFERAPGLLPADLPWVYLQDHAETLGCGLKVWGSPWTPWFFDWAFNAPRADSEGFLAKLYAKVPDDADVLLIHGPPRGYGDQVVGGEHVGSAVEVELLERVAPRACVFGHIHEGRGAWEFGPTQLVNAAAVDEAYELRERPVVMLEL</sequence>
<gene>
    <name evidence="2" type="ORF">LRS13_00220</name>
</gene>
<keyword evidence="3" id="KW-1185">Reference proteome</keyword>